<reference evidence="1" key="1">
    <citation type="journal article" date="2020" name="Nature">
        <title>Giant virus diversity and host interactions through global metagenomics.</title>
        <authorList>
            <person name="Schulz F."/>
            <person name="Roux S."/>
            <person name="Paez-Espino D."/>
            <person name="Jungbluth S."/>
            <person name="Walsh D.A."/>
            <person name="Denef V.J."/>
            <person name="McMahon K.D."/>
            <person name="Konstantinidis K.T."/>
            <person name="Eloe-Fadrosh E.A."/>
            <person name="Kyrpides N.C."/>
            <person name="Woyke T."/>
        </authorList>
    </citation>
    <scope>NUCLEOTIDE SEQUENCE</scope>
    <source>
        <strain evidence="1">GVMAG-M-3300020192-26</strain>
    </source>
</reference>
<evidence type="ECO:0000313" key="1">
    <source>
        <dbReference type="EMBL" id="QHT00498.1"/>
    </source>
</evidence>
<accession>A0A6C0C7F9</accession>
<proteinExistence type="predicted"/>
<dbReference type="InterPro" id="IPR032675">
    <property type="entry name" value="LRR_dom_sf"/>
</dbReference>
<dbReference type="PANTHER" id="PTHR32134:SF92">
    <property type="entry name" value="FNIP REPEAT-CONTAINING PROTEIN"/>
    <property type="match status" value="1"/>
</dbReference>
<organism evidence="1">
    <name type="scientific">viral metagenome</name>
    <dbReference type="NCBI Taxonomy" id="1070528"/>
    <lineage>
        <taxon>unclassified sequences</taxon>
        <taxon>metagenomes</taxon>
        <taxon>organismal metagenomes</taxon>
    </lineage>
</organism>
<protein>
    <recommendedName>
        <fullName evidence="2">F-box and FNIP repeat-containing protein</fullName>
    </recommendedName>
</protein>
<dbReference type="InterPro" id="IPR051251">
    <property type="entry name" value="STK_FNIP-Repeat"/>
</dbReference>
<dbReference type="Pfam" id="PF05725">
    <property type="entry name" value="FNIP"/>
    <property type="match status" value="1"/>
</dbReference>
<name>A0A6C0C7F9_9ZZZZ</name>
<dbReference type="Gene3D" id="3.80.10.10">
    <property type="entry name" value="Ribonuclease Inhibitor"/>
    <property type="match status" value="1"/>
</dbReference>
<dbReference type="PANTHER" id="PTHR32134">
    <property type="entry name" value="FNIP REPEAT-CONTAINING PROTEIN"/>
    <property type="match status" value="1"/>
</dbReference>
<dbReference type="EMBL" id="MN739356">
    <property type="protein sequence ID" value="QHT00498.1"/>
    <property type="molecule type" value="Genomic_DNA"/>
</dbReference>
<sequence>MNKDIFVKICDFLCDYDRLNFVSVTEQFNKLIQYIYFDEKISIDKITHLSYFDRFTNITMANITMANFIKKIPKHLIKLQLYSYMLCTFGKLPITLRYLTLDYYCNEDLLRNIPNTITHLNIYIKITKNIKKCLPESITHLHIDDFDTRVDLKKYIPQNVTNLTFGYRDKPNITSACIPKTAKHLKFLGPIYHKIDIPYGVTHLTFGNTLRENIDIPTSVTHLYLHICDNNLRIPNSVLYLSLFDKHTNVPNSVIDLLYVGHFLVDGAWIPSSVKHIEFTQTYRRQYIPASVTHLTLPTYSKDYSLRKIPLHVEHITYRHCSITNYCDDFDSIPTHIKSLTIGRFKVDIR</sequence>
<dbReference type="AlphaFoldDB" id="A0A6C0C7F9"/>
<evidence type="ECO:0008006" key="2">
    <source>
        <dbReference type="Google" id="ProtNLM"/>
    </source>
</evidence>
<dbReference type="InterPro" id="IPR008615">
    <property type="entry name" value="FNIP"/>
</dbReference>